<sequence>MVKFMKKIVVRVLFALVGAAIGVNLFPIVWAVMPVAPAIFTMPVISEVIHAAIGAIIFYIISIFAGDWFVKLINRAENYLNKQTPTYLLFGSLFTILGLVLANVLSIPFYRMNLVLLNPTVPIILMIGLGYLGFRVGTLRREDWQRLFQLRRRDTADASKSRDTDGKILERRADDNFRKYKILDTSVIIDGRIYDIAKTGFIEGKLLVPEFVVHELQLISDSSDSLKRARGRRGLDILNEMKDDKEISVEMYDGDFENLTEVDTKLIKLAKLIDGIVVTNDFNLNKVSEFQNVPVLNINQLANALKPEILPGESLHVMVVKSGTERQQGVAYQEDGTMVVVEDGQYYINKDIDVIVTSALQTSAGRMIFARPAHQQRGITNAHDGEDKPAKKANSK</sequence>
<proteinExistence type="predicted"/>
<feature type="region of interest" description="Disordered" evidence="1">
    <location>
        <begin position="372"/>
        <end position="396"/>
    </location>
</feature>
<dbReference type="InterPro" id="IPR002716">
    <property type="entry name" value="PIN_dom"/>
</dbReference>
<dbReference type="PANTHER" id="PTHR11603:SF147">
    <property type="entry name" value="MEMBRANE PROTEIN"/>
    <property type="match status" value="1"/>
</dbReference>
<evidence type="ECO:0000256" key="1">
    <source>
        <dbReference type="SAM" id="MobiDB-lite"/>
    </source>
</evidence>
<dbReference type="Pfam" id="PF01850">
    <property type="entry name" value="PIN"/>
    <property type="match status" value="1"/>
</dbReference>
<dbReference type="CDD" id="cd09877">
    <property type="entry name" value="PIN_YacL-like"/>
    <property type="match status" value="1"/>
</dbReference>
<dbReference type="InterPro" id="IPR052041">
    <property type="entry name" value="Nucleic_acid_metab_PIN/TRAM"/>
</dbReference>
<name>A0A0R1XRZ7_9LACO</name>
<gene>
    <name evidence="4" type="ORF">FC83_GL000408</name>
</gene>
<dbReference type="InterPro" id="IPR029060">
    <property type="entry name" value="PIN-like_dom_sf"/>
</dbReference>
<dbReference type="PANTHER" id="PTHR11603">
    <property type="entry name" value="AAA FAMILY ATPASE"/>
    <property type="match status" value="1"/>
</dbReference>
<dbReference type="Gene3D" id="3.40.50.1010">
    <property type="entry name" value="5'-nuclease"/>
    <property type="match status" value="1"/>
</dbReference>
<feature type="domain" description="PIN" evidence="3">
    <location>
        <begin position="179"/>
        <end position="286"/>
    </location>
</feature>
<keyword evidence="2" id="KW-1133">Transmembrane helix</keyword>
<protein>
    <submittedName>
        <fullName evidence="4">PIN domain protein</fullName>
    </submittedName>
</protein>
<evidence type="ECO:0000259" key="3">
    <source>
        <dbReference type="SMART" id="SM00670"/>
    </source>
</evidence>
<organism evidence="4 5">
    <name type="scientific">Agrilactobacillus composti DSM 18527 = JCM 14202</name>
    <dbReference type="NCBI Taxonomy" id="1423734"/>
    <lineage>
        <taxon>Bacteria</taxon>
        <taxon>Bacillati</taxon>
        <taxon>Bacillota</taxon>
        <taxon>Bacilli</taxon>
        <taxon>Lactobacillales</taxon>
        <taxon>Lactobacillaceae</taxon>
        <taxon>Agrilactobacillus</taxon>
    </lineage>
</organism>
<accession>A0A0R1XRZ7</accession>
<reference evidence="4 5" key="1">
    <citation type="journal article" date="2015" name="Genome Announc.">
        <title>Expanding the biotechnology potential of lactobacilli through comparative genomics of 213 strains and associated genera.</title>
        <authorList>
            <person name="Sun Z."/>
            <person name="Harris H.M."/>
            <person name="McCann A."/>
            <person name="Guo C."/>
            <person name="Argimon S."/>
            <person name="Zhang W."/>
            <person name="Yang X."/>
            <person name="Jeffery I.B."/>
            <person name="Cooney J.C."/>
            <person name="Kagawa T.F."/>
            <person name="Liu W."/>
            <person name="Song Y."/>
            <person name="Salvetti E."/>
            <person name="Wrobel A."/>
            <person name="Rasinkangas P."/>
            <person name="Parkhill J."/>
            <person name="Rea M.C."/>
            <person name="O'Sullivan O."/>
            <person name="Ritari J."/>
            <person name="Douillard F.P."/>
            <person name="Paul Ross R."/>
            <person name="Yang R."/>
            <person name="Briner A.E."/>
            <person name="Felis G.E."/>
            <person name="de Vos W.M."/>
            <person name="Barrangou R."/>
            <person name="Klaenhammer T.R."/>
            <person name="Caufield P.W."/>
            <person name="Cui Y."/>
            <person name="Zhang H."/>
            <person name="O'Toole P.W."/>
        </authorList>
    </citation>
    <scope>NUCLEOTIDE SEQUENCE [LARGE SCALE GENOMIC DNA]</scope>
    <source>
        <strain evidence="4 5">DSM 18527</strain>
    </source>
</reference>
<dbReference type="STRING" id="1423734.FC83_GL000408"/>
<evidence type="ECO:0000256" key="2">
    <source>
        <dbReference type="SAM" id="Phobius"/>
    </source>
</evidence>
<keyword evidence="5" id="KW-1185">Reference proteome</keyword>
<feature type="transmembrane region" description="Helical" evidence="2">
    <location>
        <begin position="12"/>
        <end position="36"/>
    </location>
</feature>
<feature type="transmembrane region" description="Helical" evidence="2">
    <location>
        <begin position="48"/>
        <end position="66"/>
    </location>
</feature>
<dbReference type="Proteomes" id="UP000051236">
    <property type="component" value="Unassembled WGS sequence"/>
</dbReference>
<dbReference type="SUPFAM" id="SSF88723">
    <property type="entry name" value="PIN domain-like"/>
    <property type="match status" value="1"/>
</dbReference>
<dbReference type="SMART" id="SM00670">
    <property type="entry name" value="PINc"/>
    <property type="match status" value="1"/>
</dbReference>
<dbReference type="AlphaFoldDB" id="A0A0R1XRZ7"/>
<keyword evidence="2" id="KW-0472">Membrane</keyword>
<feature type="transmembrane region" description="Helical" evidence="2">
    <location>
        <begin position="87"/>
        <end position="110"/>
    </location>
</feature>
<comment type="caution">
    <text evidence="4">The sequence shown here is derived from an EMBL/GenBank/DDBJ whole genome shotgun (WGS) entry which is preliminary data.</text>
</comment>
<dbReference type="eggNOG" id="COG4956">
    <property type="taxonomic scope" value="Bacteria"/>
</dbReference>
<dbReference type="EMBL" id="AZGA01000070">
    <property type="protein sequence ID" value="KRM32541.1"/>
    <property type="molecule type" value="Genomic_DNA"/>
</dbReference>
<evidence type="ECO:0000313" key="5">
    <source>
        <dbReference type="Proteomes" id="UP000051236"/>
    </source>
</evidence>
<dbReference type="PATRIC" id="fig|1423734.3.peg.409"/>
<evidence type="ECO:0000313" key="4">
    <source>
        <dbReference type="EMBL" id="KRM32541.1"/>
    </source>
</evidence>
<keyword evidence="2" id="KW-0812">Transmembrane</keyword>
<feature type="transmembrane region" description="Helical" evidence="2">
    <location>
        <begin position="116"/>
        <end position="134"/>
    </location>
</feature>